<dbReference type="SUPFAM" id="SSF50156">
    <property type="entry name" value="PDZ domain-like"/>
    <property type="match status" value="1"/>
</dbReference>
<evidence type="ECO:0000259" key="2">
    <source>
        <dbReference type="PROSITE" id="PS50106"/>
    </source>
</evidence>
<feature type="transmembrane region" description="Helical" evidence="1">
    <location>
        <begin position="237"/>
        <end position="257"/>
    </location>
</feature>
<dbReference type="AlphaFoldDB" id="A0A075R7M7"/>
<dbReference type="InterPro" id="IPR036034">
    <property type="entry name" value="PDZ_sf"/>
</dbReference>
<keyword evidence="1" id="KW-0472">Membrane</keyword>
<evidence type="ECO:0000313" key="4">
    <source>
        <dbReference type="Proteomes" id="UP000005850"/>
    </source>
</evidence>
<dbReference type="Proteomes" id="UP000005850">
    <property type="component" value="Chromosome"/>
</dbReference>
<feature type="transmembrane region" description="Helical" evidence="1">
    <location>
        <begin position="74"/>
        <end position="95"/>
    </location>
</feature>
<dbReference type="InterPro" id="IPR001478">
    <property type="entry name" value="PDZ"/>
</dbReference>
<keyword evidence="1" id="KW-1133">Transmembrane helix</keyword>
<dbReference type="Gene3D" id="2.30.42.10">
    <property type="match status" value="1"/>
</dbReference>
<proteinExistence type="predicted"/>
<protein>
    <submittedName>
        <fullName evidence="3">Cell division topological determinant MinJ</fullName>
    </submittedName>
</protein>
<dbReference type="InterPro" id="IPR041489">
    <property type="entry name" value="PDZ_6"/>
</dbReference>
<organism evidence="3 4">
    <name type="scientific">Brevibacillus laterosporus LMG 15441</name>
    <dbReference type="NCBI Taxonomy" id="1042163"/>
    <lineage>
        <taxon>Bacteria</taxon>
        <taxon>Bacillati</taxon>
        <taxon>Bacillota</taxon>
        <taxon>Bacilli</taxon>
        <taxon>Bacillales</taxon>
        <taxon>Paenibacillaceae</taxon>
        <taxon>Brevibacillus</taxon>
    </lineage>
</organism>
<accession>A0A075R7M7</accession>
<name>A0A075R7M7_BRELA</name>
<dbReference type="GO" id="GO:0051301">
    <property type="term" value="P:cell division"/>
    <property type="evidence" value="ECO:0007669"/>
    <property type="project" value="UniProtKB-KW"/>
</dbReference>
<feature type="domain" description="PDZ" evidence="2">
    <location>
        <begin position="304"/>
        <end position="364"/>
    </location>
</feature>
<dbReference type="Pfam" id="PF17820">
    <property type="entry name" value="PDZ_6"/>
    <property type="match status" value="1"/>
</dbReference>
<evidence type="ECO:0000256" key="1">
    <source>
        <dbReference type="SAM" id="Phobius"/>
    </source>
</evidence>
<dbReference type="HOGENOM" id="CLU_051142_1_0_9"/>
<dbReference type="SMART" id="SM00228">
    <property type="entry name" value="PDZ"/>
    <property type="match status" value="1"/>
</dbReference>
<evidence type="ECO:0000313" key="3">
    <source>
        <dbReference type="EMBL" id="AIG28607.1"/>
    </source>
</evidence>
<feature type="transmembrane region" description="Helical" evidence="1">
    <location>
        <begin position="101"/>
        <end position="121"/>
    </location>
</feature>
<reference evidence="3 4" key="1">
    <citation type="journal article" date="2011" name="J. Bacteriol.">
        <title>Genome sequence of Brevibacillus laterosporus LMG 15441, a pathogen of invertebrates.</title>
        <authorList>
            <person name="Djukic M."/>
            <person name="Poehlein A."/>
            <person name="Thurmer A."/>
            <person name="Daniel R."/>
        </authorList>
    </citation>
    <scope>NUCLEOTIDE SEQUENCE [LARGE SCALE GENOMIC DNA]</scope>
    <source>
        <strain evidence="3 4">LMG 15441</strain>
    </source>
</reference>
<feature type="transmembrane region" description="Helical" evidence="1">
    <location>
        <begin position="197"/>
        <end position="217"/>
    </location>
</feature>
<dbReference type="STRING" id="1042163.BRLA_c043410"/>
<sequence>MPSSFIFLEGERKLSVLWNLISNYLYALVHFLLNPLLYAFLILIYLHYRKQMLWERQLFSVRIHSPLAQTLRSVGLGIVGGLFVSLVAGLLGIFIQVSDMWIAWAIALLLAFVRFRFLCLAYGTAIFTGLHGLAKLFPIAEEVSGIAKVWGWFAHANPAPLLALVALLHIVEAWFIRSHGDRHASPLFVEGKRGRVVGAYQLHSFWLTPVIVLTPVTEGALQVPALFQGWPLFSPDWSMATLGMLLLPAITGFSAITKTKTPQEKASSLSKHLFLYSFILLGISYVAVIVPSLVYVAALFAFFGHEWLGWLSARQEERLPPYYVPTGKGLKVLAVLPGTPADVMGIRSGEVIVKVNGYPISVKGDLYPALQANPAFCKMEVLTLDHEIKFTQSAIYAGQHHQLGIIVVPDERTTHFVSMQEIGFLGVRKHKPKDEHELGM</sequence>
<keyword evidence="1" id="KW-0812">Transmembrane</keyword>
<gene>
    <name evidence="3" type="primary">minJ</name>
    <name evidence="3" type="ORF">BRLA_c043410</name>
</gene>
<keyword evidence="4" id="KW-1185">Reference proteome</keyword>
<feature type="transmembrane region" description="Helical" evidence="1">
    <location>
        <begin position="24"/>
        <end position="46"/>
    </location>
</feature>
<keyword evidence="3" id="KW-0131">Cell cycle</keyword>
<dbReference type="eggNOG" id="COG0265">
    <property type="taxonomic scope" value="Bacteria"/>
</dbReference>
<dbReference type="PROSITE" id="PS50106">
    <property type="entry name" value="PDZ"/>
    <property type="match status" value="1"/>
</dbReference>
<dbReference type="KEGG" id="blr:BRLA_c043410"/>
<keyword evidence="3" id="KW-0132">Cell division</keyword>
<dbReference type="EMBL" id="CP007806">
    <property type="protein sequence ID" value="AIG28607.1"/>
    <property type="molecule type" value="Genomic_DNA"/>
</dbReference>
<feature type="transmembrane region" description="Helical" evidence="1">
    <location>
        <begin position="278"/>
        <end position="303"/>
    </location>
</feature>